<evidence type="ECO:0000313" key="3">
    <source>
        <dbReference type="Proteomes" id="UP001283361"/>
    </source>
</evidence>
<feature type="non-terminal residue" evidence="2">
    <location>
        <position position="1"/>
    </location>
</feature>
<reference evidence="2" key="1">
    <citation type="journal article" date="2023" name="G3 (Bethesda)">
        <title>A reference genome for the long-term kleptoplast-retaining sea slug Elysia crispata morphotype clarki.</title>
        <authorList>
            <person name="Eastman K.E."/>
            <person name="Pendleton A.L."/>
            <person name="Shaikh M.A."/>
            <person name="Suttiyut T."/>
            <person name="Ogas R."/>
            <person name="Tomko P."/>
            <person name="Gavelis G."/>
            <person name="Widhalm J.R."/>
            <person name="Wisecaver J.H."/>
        </authorList>
    </citation>
    <scope>NUCLEOTIDE SEQUENCE</scope>
    <source>
        <strain evidence="2">ECLA1</strain>
    </source>
</reference>
<protein>
    <submittedName>
        <fullName evidence="2">Uncharacterized protein</fullName>
    </submittedName>
</protein>
<keyword evidence="3" id="KW-1185">Reference proteome</keyword>
<proteinExistence type="predicted"/>
<feature type="region of interest" description="Disordered" evidence="1">
    <location>
        <begin position="1"/>
        <end position="30"/>
    </location>
</feature>
<dbReference type="Proteomes" id="UP001283361">
    <property type="component" value="Unassembled WGS sequence"/>
</dbReference>
<comment type="caution">
    <text evidence="2">The sequence shown here is derived from an EMBL/GenBank/DDBJ whole genome shotgun (WGS) entry which is preliminary data.</text>
</comment>
<dbReference type="EMBL" id="JAWDGP010006832">
    <property type="protein sequence ID" value="KAK3734998.1"/>
    <property type="molecule type" value="Genomic_DNA"/>
</dbReference>
<gene>
    <name evidence="2" type="ORF">RRG08_007140</name>
</gene>
<name>A0AAE0Y6Y0_9GAST</name>
<sequence>VGDERSPRIRVITLSEPSDPSGRDQRGMDSPDISMCRMYYLLSFRRGGVVGRVTVQRPVKLR</sequence>
<organism evidence="2 3">
    <name type="scientific">Elysia crispata</name>
    <name type="common">lettuce slug</name>
    <dbReference type="NCBI Taxonomy" id="231223"/>
    <lineage>
        <taxon>Eukaryota</taxon>
        <taxon>Metazoa</taxon>
        <taxon>Spiralia</taxon>
        <taxon>Lophotrochozoa</taxon>
        <taxon>Mollusca</taxon>
        <taxon>Gastropoda</taxon>
        <taxon>Heterobranchia</taxon>
        <taxon>Euthyneura</taxon>
        <taxon>Panpulmonata</taxon>
        <taxon>Sacoglossa</taxon>
        <taxon>Placobranchoidea</taxon>
        <taxon>Plakobranchidae</taxon>
        <taxon>Elysia</taxon>
    </lineage>
</organism>
<dbReference type="AlphaFoldDB" id="A0AAE0Y6Y0"/>
<evidence type="ECO:0000256" key="1">
    <source>
        <dbReference type="SAM" id="MobiDB-lite"/>
    </source>
</evidence>
<evidence type="ECO:0000313" key="2">
    <source>
        <dbReference type="EMBL" id="KAK3734998.1"/>
    </source>
</evidence>
<accession>A0AAE0Y6Y0</accession>